<evidence type="ECO:0000256" key="13">
    <source>
        <dbReference type="SAM" id="Phobius"/>
    </source>
</evidence>
<dbReference type="InterPro" id="IPR003661">
    <property type="entry name" value="HisK_dim/P_dom"/>
</dbReference>
<dbReference type="STRING" id="314271.RB2654_07716"/>
<comment type="catalytic activity">
    <reaction evidence="1">
        <text>ATP + protein L-histidine = ADP + protein N-phospho-L-histidine.</text>
        <dbReference type="EC" id="2.7.13.3"/>
    </reaction>
</comment>
<comment type="caution">
    <text evidence="15">The sequence shown here is derived from an EMBL/GenBank/DDBJ whole genome shotgun (WGS) entry which is preliminary data.</text>
</comment>
<dbReference type="InterPro" id="IPR050736">
    <property type="entry name" value="Sensor_HK_Regulatory"/>
</dbReference>
<evidence type="ECO:0000256" key="12">
    <source>
        <dbReference type="SAM" id="Coils"/>
    </source>
</evidence>
<feature type="transmembrane region" description="Helical" evidence="13">
    <location>
        <begin position="6"/>
        <end position="24"/>
    </location>
</feature>
<feature type="transmembrane region" description="Helical" evidence="13">
    <location>
        <begin position="161"/>
        <end position="178"/>
    </location>
</feature>
<keyword evidence="12" id="KW-0175">Coiled coil</keyword>
<dbReference type="PROSITE" id="PS50283">
    <property type="entry name" value="NA_SOLUT_SYMP_3"/>
    <property type="match status" value="1"/>
</dbReference>
<evidence type="ECO:0000256" key="8">
    <source>
        <dbReference type="ARBA" id="ARBA00022777"/>
    </source>
</evidence>
<feature type="coiled-coil region" evidence="12">
    <location>
        <begin position="625"/>
        <end position="673"/>
    </location>
</feature>
<evidence type="ECO:0000256" key="4">
    <source>
        <dbReference type="ARBA" id="ARBA00012438"/>
    </source>
</evidence>
<dbReference type="Proteomes" id="UP000002931">
    <property type="component" value="Unassembled WGS sequence"/>
</dbReference>
<feature type="transmembrane region" description="Helical" evidence="13">
    <location>
        <begin position="405"/>
        <end position="429"/>
    </location>
</feature>
<dbReference type="PANTHER" id="PTHR43711:SF1">
    <property type="entry name" value="HISTIDINE KINASE 1"/>
    <property type="match status" value="1"/>
</dbReference>
<evidence type="ECO:0000256" key="5">
    <source>
        <dbReference type="ARBA" id="ARBA00022553"/>
    </source>
</evidence>
<dbReference type="CDD" id="cd00082">
    <property type="entry name" value="HisKA"/>
    <property type="match status" value="1"/>
</dbReference>
<dbReference type="SUPFAM" id="SSF47384">
    <property type="entry name" value="Homodimeric domain of signal transducing histidine kinase"/>
    <property type="match status" value="1"/>
</dbReference>
<dbReference type="PROSITE" id="PS50109">
    <property type="entry name" value="HIS_KIN"/>
    <property type="match status" value="1"/>
</dbReference>
<keyword evidence="8 15" id="KW-0418">Kinase</keyword>
<dbReference type="Gene3D" id="1.10.287.130">
    <property type="match status" value="1"/>
</dbReference>
<dbReference type="InterPro" id="IPR036097">
    <property type="entry name" value="HisK_dim/P_sf"/>
</dbReference>
<dbReference type="GO" id="GO:0016020">
    <property type="term" value="C:membrane"/>
    <property type="evidence" value="ECO:0007669"/>
    <property type="project" value="UniProtKB-SubCell"/>
</dbReference>
<gene>
    <name evidence="15" type="ORF">RB2654_07716</name>
</gene>
<dbReference type="GO" id="GO:0000155">
    <property type="term" value="F:phosphorelay sensor kinase activity"/>
    <property type="evidence" value="ECO:0007669"/>
    <property type="project" value="InterPro"/>
</dbReference>
<dbReference type="PRINTS" id="PR00344">
    <property type="entry name" value="BCTRLSENSOR"/>
</dbReference>
<dbReference type="InterPro" id="IPR036890">
    <property type="entry name" value="HATPase_C_sf"/>
</dbReference>
<dbReference type="OrthoDB" id="9764438at2"/>
<dbReference type="Gene3D" id="3.30.565.10">
    <property type="entry name" value="Histidine kinase-like ATPase, C-terminal domain"/>
    <property type="match status" value="1"/>
</dbReference>
<feature type="transmembrane region" description="Helical" evidence="13">
    <location>
        <begin position="436"/>
        <end position="454"/>
    </location>
</feature>
<dbReference type="InterPro" id="IPR005467">
    <property type="entry name" value="His_kinase_dom"/>
</dbReference>
<dbReference type="AlphaFoldDB" id="A3VIM1"/>
<dbReference type="CDD" id="cd00075">
    <property type="entry name" value="HATPase"/>
    <property type="match status" value="1"/>
</dbReference>
<dbReference type="EC" id="2.7.13.3" evidence="4"/>
<evidence type="ECO:0000256" key="7">
    <source>
        <dbReference type="ARBA" id="ARBA00022692"/>
    </source>
</evidence>
<protein>
    <recommendedName>
        <fullName evidence="4">histidine kinase</fullName>
        <ecNumber evidence="4">2.7.13.3</ecNumber>
    </recommendedName>
</protein>
<dbReference type="PANTHER" id="PTHR43711">
    <property type="entry name" value="TWO-COMPONENT HISTIDINE KINASE"/>
    <property type="match status" value="1"/>
</dbReference>
<organism evidence="15 16">
    <name type="scientific">Maritimibacter alkaliphilus HTCC2654</name>
    <dbReference type="NCBI Taxonomy" id="314271"/>
    <lineage>
        <taxon>Bacteria</taxon>
        <taxon>Pseudomonadati</taxon>
        <taxon>Pseudomonadota</taxon>
        <taxon>Alphaproteobacteria</taxon>
        <taxon>Rhodobacterales</taxon>
        <taxon>Roseobacteraceae</taxon>
        <taxon>Maritimibacter</taxon>
    </lineage>
</organism>
<dbReference type="InterPro" id="IPR003594">
    <property type="entry name" value="HATPase_dom"/>
</dbReference>
<dbReference type="CDD" id="cd10322">
    <property type="entry name" value="SLC5sbd"/>
    <property type="match status" value="1"/>
</dbReference>
<dbReference type="InterPro" id="IPR038377">
    <property type="entry name" value="Na/Glc_symporter_sf"/>
</dbReference>
<evidence type="ECO:0000256" key="1">
    <source>
        <dbReference type="ARBA" id="ARBA00000085"/>
    </source>
</evidence>
<feature type="transmembrane region" description="Helical" evidence="13">
    <location>
        <begin position="116"/>
        <end position="135"/>
    </location>
</feature>
<evidence type="ECO:0000256" key="6">
    <source>
        <dbReference type="ARBA" id="ARBA00022679"/>
    </source>
</evidence>
<dbReference type="RefSeq" id="WP_008330284.1">
    <property type="nucleotide sequence ID" value="NZ_CH902578.1"/>
</dbReference>
<feature type="transmembrane region" description="Helical" evidence="13">
    <location>
        <begin position="324"/>
        <end position="347"/>
    </location>
</feature>
<keyword evidence="10" id="KW-0902">Two-component regulatory system</keyword>
<feature type="transmembrane region" description="Helical" evidence="13">
    <location>
        <begin position="71"/>
        <end position="88"/>
    </location>
</feature>
<dbReference type="Gene3D" id="1.20.1730.10">
    <property type="entry name" value="Sodium/glucose cotransporter"/>
    <property type="match status" value="1"/>
</dbReference>
<dbReference type="InterPro" id="IPR004358">
    <property type="entry name" value="Sig_transdc_His_kin-like_C"/>
</dbReference>
<accession>A3VIM1</accession>
<evidence type="ECO:0000256" key="11">
    <source>
        <dbReference type="ARBA" id="ARBA00023136"/>
    </source>
</evidence>
<dbReference type="SUPFAM" id="SSF55874">
    <property type="entry name" value="ATPase domain of HSP90 chaperone/DNA topoisomerase II/histidine kinase"/>
    <property type="match status" value="1"/>
</dbReference>
<dbReference type="SMART" id="SM00388">
    <property type="entry name" value="HisKA"/>
    <property type="match status" value="1"/>
</dbReference>
<dbReference type="HOGENOM" id="CLU_000445_22_1_5"/>
<evidence type="ECO:0000313" key="16">
    <source>
        <dbReference type="Proteomes" id="UP000002931"/>
    </source>
</evidence>
<keyword evidence="7 13" id="KW-0812">Transmembrane</keyword>
<evidence type="ECO:0000256" key="3">
    <source>
        <dbReference type="ARBA" id="ARBA00006434"/>
    </source>
</evidence>
<dbReference type="EMBL" id="AAMT01000011">
    <property type="protein sequence ID" value="EAQ11952.1"/>
    <property type="molecule type" value="Genomic_DNA"/>
</dbReference>
<sequence length="886" mass="95218">MVGFNLLIAVSLAYVGFLFLVAFWGDRQARTGRGGWLRAPIIYTLSLSIYCTAWTFYGAVGYAARSGLEFVTIYLGPTIVMVGWWWVLRKLVRIGRAQRITSVADLISSRYGKSNLLGVIVTLLAVIGTTPYIALQLQSVVLSYSVFAQQGGDAAADPEATALWVAVGLAAFTVLFGTRNLDANERHHGVVTAIAVEAVVKLVALLAVGIFVVWGVTGGPGAIAETIHASPIATWELDGPRWATMIFLSAAAFLTLPRMFQVLVVENVDEKQLATASWAFPLYMFLMSLFVVPIAVVGLSVLPAGANPDLFVLTVPLHFDQGGLAMLTFLGGFSSATSMVIVAAIALSTMVSNHIVMPIWLSARMGGAAMSGDVRHVVLVSRRLSIAAVLGLGWFYYHLSGGGEALAAIGLISFAGVAQVLPSLIGGLFWRGATRVGAAVGLILGFTIWAYALFLPSFGEGVMTARFMAEGPWGIDWLRPQAFFGIEGMDPVVHAIFWSMALNTGAFIAGSLVSFPRPMERLQGAQFVNVFEHSRTAQGWSRGNAEAEDLLVMAQRIMGASEAQNLFHAESARQGKEGYLPDTTPDFLRILERELSGSVGAATAHAMVGQIVGGASVSVDDLMAVADETQQILEYSSQLEAKSEELVRTARQLQEANEKLTALSIQKDAFLSQISHELRTPMTSIRAFSEILKEGGMEDADTRKYSGIIQDEAIRLTRLLDDLLDLSVLEAGQVTLNMQPGNLQAVLDRAVSAGATGRDGRTLDIRRTPAREDVTIETDTDRLSQVFINLIANARKYCDAAHPRLTISVAQNAKRVEVDFIDNGTGIPAESQSMIFEKFSRLSDQQKAGGAGLGLAICREIMSKLGGSVTYLPGQGGAAFRVTLPR</sequence>
<keyword evidence="5" id="KW-0597">Phosphoprotein</keyword>
<feature type="transmembrane region" description="Helical" evidence="13">
    <location>
        <begin position="280"/>
        <end position="304"/>
    </location>
</feature>
<evidence type="ECO:0000256" key="9">
    <source>
        <dbReference type="ARBA" id="ARBA00022989"/>
    </source>
</evidence>
<evidence type="ECO:0000313" key="15">
    <source>
        <dbReference type="EMBL" id="EAQ11952.1"/>
    </source>
</evidence>
<feature type="transmembrane region" description="Helical" evidence="13">
    <location>
        <begin position="242"/>
        <end position="260"/>
    </location>
</feature>
<keyword evidence="11 13" id="KW-0472">Membrane</keyword>
<feature type="transmembrane region" description="Helical" evidence="13">
    <location>
        <begin position="380"/>
        <end position="399"/>
    </location>
</feature>
<comment type="subcellular location">
    <subcellularLocation>
        <location evidence="2">Membrane</location>
        <topology evidence="2">Multi-pass membrane protein</topology>
    </subcellularLocation>
</comment>
<dbReference type="eggNOG" id="COG2205">
    <property type="taxonomic scope" value="Bacteria"/>
</dbReference>
<dbReference type="eggNOG" id="COG0591">
    <property type="taxonomic scope" value="Bacteria"/>
</dbReference>
<feature type="transmembrane region" description="Helical" evidence="13">
    <location>
        <begin position="190"/>
        <end position="214"/>
    </location>
</feature>
<dbReference type="Pfam" id="PF02518">
    <property type="entry name" value="HATPase_c"/>
    <property type="match status" value="1"/>
</dbReference>
<dbReference type="FunFam" id="1.10.287.130:FF:000001">
    <property type="entry name" value="Two-component sensor histidine kinase"/>
    <property type="match status" value="1"/>
</dbReference>
<evidence type="ECO:0000259" key="14">
    <source>
        <dbReference type="PROSITE" id="PS50109"/>
    </source>
</evidence>
<dbReference type="GO" id="GO:0022857">
    <property type="term" value="F:transmembrane transporter activity"/>
    <property type="evidence" value="ECO:0007669"/>
    <property type="project" value="InterPro"/>
</dbReference>
<evidence type="ECO:0000256" key="2">
    <source>
        <dbReference type="ARBA" id="ARBA00004141"/>
    </source>
</evidence>
<reference evidence="15 16" key="1">
    <citation type="journal article" date="2010" name="J. Bacteriol.">
        <title>Genome sequences of Pelagibaca bermudensis HTCC2601T and Maritimibacter alkaliphilus HTCC2654T, the type strains of two marine Roseobacter genera.</title>
        <authorList>
            <person name="Thrash J.C."/>
            <person name="Cho J.C."/>
            <person name="Ferriera S."/>
            <person name="Johnson J."/>
            <person name="Vergin K.L."/>
            <person name="Giovannoni S.J."/>
        </authorList>
    </citation>
    <scope>NUCLEOTIDE SEQUENCE [LARGE SCALE GENOMIC DNA]</scope>
    <source>
        <strain evidence="15 16">HTCC2654</strain>
    </source>
</reference>
<name>A3VIM1_9RHOB</name>
<evidence type="ECO:0000256" key="10">
    <source>
        <dbReference type="ARBA" id="ARBA00023012"/>
    </source>
</evidence>
<dbReference type="InterPro" id="IPR001734">
    <property type="entry name" value="Na/solute_symporter"/>
</dbReference>
<feature type="domain" description="Histidine kinase" evidence="14">
    <location>
        <begin position="673"/>
        <end position="886"/>
    </location>
</feature>
<feature type="transmembrane region" description="Helical" evidence="13">
    <location>
        <begin position="36"/>
        <end position="59"/>
    </location>
</feature>
<proteinExistence type="inferred from homology"/>
<dbReference type="Pfam" id="PF00512">
    <property type="entry name" value="HisKA"/>
    <property type="match status" value="1"/>
</dbReference>
<keyword evidence="16" id="KW-1185">Reference proteome</keyword>
<dbReference type="SMART" id="SM00387">
    <property type="entry name" value="HATPase_c"/>
    <property type="match status" value="1"/>
</dbReference>
<keyword evidence="6" id="KW-0808">Transferase</keyword>
<comment type="similarity">
    <text evidence="3">Belongs to the sodium:solute symporter (SSF) (TC 2.A.21) family.</text>
</comment>
<keyword evidence="9 13" id="KW-1133">Transmembrane helix</keyword>